<sequence>MRNRDENKVQAIRDSAVEMIANDGLENFSINKLAKAAGVSPATIYIYYKDKDDLITSIAIEEGLKMARATLEGFDPDMPFRETLWRQWQNRTAYNLANLQAGYFFEQLTNSTYREQMLEIVSEEYSKTLGRYVEKAMERGEIERMPLVTYWALSFAPLYSLINFHREGRDFKGNAFELTPAIMEQAFNVVVKGLLK</sequence>
<gene>
    <name evidence="4" type="ORF">SAMN05660909_00938</name>
</gene>
<dbReference type="PANTHER" id="PTHR30055">
    <property type="entry name" value="HTH-TYPE TRANSCRIPTIONAL REGULATOR RUTR"/>
    <property type="match status" value="1"/>
</dbReference>
<keyword evidence="1 2" id="KW-0238">DNA-binding</keyword>
<organism evidence="4 5">
    <name type="scientific">Chitinophaga terrae</name>
    <name type="common">ex Kim and Jung 2007</name>
    <dbReference type="NCBI Taxonomy" id="408074"/>
    <lineage>
        <taxon>Bacteria</taxon>
        <taxon>Pseudomonadati</taxon>
        <taxon>Bacteroidota</taxon>
        <taxon>Chitinophagia</taxon>
        <taxon>Chitinophagales</taxon>
        <taxon>Chitinophagaceae</taxon>
        <taxon>Chitinophaga</taxon>
    </lineage>
</organism>
<dbReference type="SUPFAM" id="SSF46689">
    <property type="entry name" value="Homeodomain-like"/>
    <property type="match status" value="1"/>
</dbReference>
<dbReference type="Gene3D" id="1.10.357.10">
    <property type="entry name" value="Tetracycline Repressor, domain 2"/>
    <property type="match status" value="1"/>
</dbReference>
<dbReference type="SUPFAM" id="SSF48498">
    <property type="entry name" value="Tetracyclin repressor-like, C-terminal domain"/>
    <property type="match status" value="1"/>
</dbReference>
<keyword evidence="5" id="KW-1185">Reference proteome</keyword>
<accession>A0A1H3YT49</accession>
<dbReference type="InterPro" id="IPR009057">
    <property type="entry name" value="Homeodomain-like_sf"/>
</dbReference>
<dbReference type="Proteomes" id="UP000199656">
    <property type="component" value="Unassembled WGS sequence"/>
</dbReference>
<dbReference type="AlphaFoldDB" id="A0A1H3YT49"/>
<evidence type="ECO:0000256" key="1">
    <source>
        <dbReference type="ARBA" id="ARBA00023125"/>
    </source>
</evidence>
<dbReference type="PROSITE" id="PS50977">
    <property type="entry name" value="HTH_TETR_2"/>
    <property type="match status" value="1"/>
</dbReference>
<dbReference type="InterPro" id="IPR001647">
    <property type="entry name" value="HTH_TetR"/>
</dbReference>
<feature type="domain" description="HTH tetR-type" evidence="3">
    <location>
        <begin position="6"/>
        <end position="66"/>
    </location>
</feature>
<reference evidence="5" key="1">
    <citation type="submission" date="2016-10" db="EMBL/GenBank/DDBJ databases">
        <authorList>
            <person name="Varghese N."/>
            <person name="Submissions S."/>
        </authorList>
    </citation>
    <scope>NUCLEOTIDE SEQUENCE [LARGE SCALE GENOMIC DNA]</scope>
    <source>
        <strain evidence="5">DSM 23920</strain>
    </source>
</reference>
<dbReference type="PRINTS" id="PR00455">
    <property type="entry name" value="HTHTETR"/>
</dbReference>
<name>A0A1H3YT49_9BACT</name>
<evidence type="ECO:0000313" key="4">
    <source>
        <dbReference type="EMBL" id="SEA14351.1"/>
    </source>
</evidence>
<evidence type="ECO:0000259" key="3">
    <source>
        <dbReference type="PROSITE" id="PS50977"/>
    </source>
</evidence>
<dbReference type="OrthoDB" id="6430772at2"/>
<dbReference type="STRING" id="408074.SAMN05660909_00938"/>
<evidence type="ECO:0000256" key="2">
    <source>
        <dbReference type="PROSITE-ProRule" id="PRU00335"/>
    </source>
</evidence>
<evidence type="ECO:0000313" key="5">
    <source>
        <dbReference type="Proteomes" id="UP000199656"/>
    </source>
</evidence>
<dbReference type="InterPro" id="IPR050109">
    <property type="entry name" value="HTH-type_TetR-like_transc_reg"/>
</dbReference>
<dbReference type="RefSeq" id="WP_089759175.1">
    <property type="nucleotide sequence ID" value="NZ_BKAT01000002.1"/>
</dbReference>
<protein>
    <submittedName>
        <fullName evidence="4">Transcriptional regulator, TetR family</fullName>
    </submittedName>
</protein>
<dbReference type="Pfam" id="PF00440">
    <property type="entry name" value="TetR_N"/>
    <property type="match status" value="1"/>
</dbReference>
<proteinExistence type="predicted"/>
<dbReference type="InterPro" id="IPR036271">
    <property type="entry name" value="Tet_transcr_reg_TetR-rel_C_sf"/>
</dbReference>
<dbReference type="GO" id="GO:0003677">
    <property type="term" value="F:DNA binding"/>
    <property type="evidence" value="ECO:0007669"/>
    <property type="project" value="UniProtKB-UniRule"/>
</dbReference>
<feature type="DNA-binding region" description="H-T-H motif" evidence="2">
    <location>
        <begin position="29"/>
        <end position="48"/>
    </location>
</feature>
<dbReference type="EMBL" id="FNRL01000003">
    <property type="protein sequence ID" value="SEA14351.1"/>
    <property type="molecule type" value="Genomic_DNA"/>
</dbReference>